<organism evidence="9 10">
    <name type="scientific">Rhizoctonia solani</name>
    <dbReference type="NCBI Taxonomy" id="456999"/>
    <lineage>
        <taxon>Eukaryota</taxon>
        <taxon>Fungi</taxon>
        <taxon>Dikarya</taxon>
        <taxon>Basidiomycota</taxon>
        <taxon>Agaricomycotina</taxon>
        <taxon>Agaricomycetes</taxon>
        <taxon>Cantharellales</taxon>
        <taxon>Ceratobasidiaceae</taxon>
        <taxon>Rhizoctonia</taxon>
    </lineage>
</organism>
<name>A0A8H3DNT2_9AGAM</name>
<dbReference type="SMART" id="SM00487">
    <property type="entry name" value="DEXDc"/>
    <property type="match status" value="1"/>
</dbReference>
<feature type="region of interest" description="Disordered" evidence="6">
    <location>
        <begin position="1"/>
        <end position="244"/>
    </location>
</feature>
<dbReference type="GO" id="GO:0005524">
    <property type="term" value="F:ATP binding"/>
    <property type="evidence" value="ECO:0007669"/>
    <property type="project" value="InterPro"/>
</dbReference>
<dbReference type="SUPFAM" id="SSF52540">
    <property type="entry name" value="P-loop containing nucleoside triphosphate hydrolases"/>
    <property type="match status" value="2"/>
</dbReference>
<feature type="compositionally biased region" description="Basic residues" evidence="6">
    <location>
        <begin position="1"/>
        <end position="11"/>
    </location>
</feature>
<dbReference type="PROSITE" id="PS51194">
    <property type="entry name" value="HELICASE_CTER"/>
    <property type="match status" value="1"/>
</dbReference>
<evidence type="ECO:0000256" key="3">
    <source>
        <dbReference type="ARBA" id="ARBA00022801"/>
    </source>
</evidence>
<feature type="compositionally biased region" description="Basic residues" evidence="6">
    <location>
        <begin position="43"/>
        <end position="52"/>
    </location>
</feature>
<dbReference type="Gene3D" id="3.40.50.10810">
    <property type="entry name" value="Tandem AAA-ATPase domain"/>
    <property type="match status" value="1"/>
</dbReference>
<dbReference type="GO" id="GO:0016787">
    <property type="term" value="F:hydrolase activity"/>
    <property type="evidence" value="ECO:0007669"/>
    <property type="project" value="UniProtKB-KW"/>
</dbReference>
<feature type="compositionally biased region" description="Acidic residues" evidence="6">
    <location>
        <begin position="121"/>
        <end position="134"/>
    </location>
</feature>
<dbReference type="InterPro" id="IPR001650">
    <property type="entry name" value="Helicase_C-like"/>
</dbReference>
<dbReference type="CDD" id="cd18793">
    <property type="entry name" value="SF2_C_SNF"/>
    <property type="match status" value="1"/>
</dbReference>
<dbReference type="EMBL" id="CAJMXA010003967">
    <property type="protein sequence ID" value="CAE6529502.1"/>
    <property type="molecule type" value="Genomic_DNA"/>
</dbReference>
<sequence>MSKSRLNSHKSKPLESVSAPLDDDSDDEFNVAALVAETEAVYKPKKRGGRGRPKNDDGASKTNRKGVLNSMRGDPLPLLLGLTEPSGSGEQSKLTDGWASVSKCEDTDTTREGASSPALKEEDDTATEDEEDDLPPSSSTILGKRPSKSAPPSPQKKPRPYIPLEKTSKPCASPKKTSYGIPDPPSDTETETESDEEFPPPSSAGTTVPSSSAKSTTTPKPRPSPPEFDKPPFPPPANQQHLGPLLLTSPIQGHNVRVPASINRHLREYQRDGVQFFHHRWAEGRGGLIGDDMGLGKTIQTIAFLSAAFQKSGTASDATRRRDRVRVLQNEGLARADLPPANKKWPTCLVVCPKTVVGNWVKELDTWGYFEYAIYGGDKSEREECLKNFVMGRLDLVITAFDTARSYIDHLSDLPWSIVIVDEVHRCKNPASGTTIALNKFKCHVRFGLTGTAIQNGYKELWTLLDWCSPGRVGTQSQWKNAISVPLAEGQAHRATQAQVSKARLLADRLVNRLLPYFFIRRTKALIADQMPRKFDQVVFCPLAKTQLEVYKRFLNTLDVQLMVRKDEVCDCGSEERRGYCCHTHNEQGVHWKDLVLKYMSLFVEISNHVILIFPGFKGETNEQRARRREYVKIAFPGQVVRQADMMYGEELCGKWQVLSQLLDTWKAEGNNKVLIFSKSVKILEMLEGQLQRKNLNFCYMDGRSKQEDRMGSLDKFNNDPDVFVFLISTLVGGTGLNMTSANKVVIFDPNWNPAHDLQAMDRAYRFGQKRDVNVYRLLGAGALEELIYARQIYKQQQMHIGYEASVQTRYFEGVQGSKSHQGELFGLKNIFKLHETALATKLIIEKANLAEINWALANVDTTPDGTIKEHTASAERNLADFMLDDSPPTSQTDNISDILNNAGVAYTHDHQNVLLASYVEQRITSAAIAGSKREDGEAVVTLANEGVPEKKPTPIWPPRRKITTSIDNMTRLEARVEALIELGLIQDRDSLAAFGREFARMPDTEQRRILTKADRVSAHKYLRQSSPFDY</sequence>
<feature type="domain" description="Helicase C-terminal" evidence="8">
    <location>
        <begin position="658"/>
        <end position="813"/>
    </location>
</feature>
<dbReference type="FunFam" id="3.40.50.10810:FF:000019">
    <property type="entry name" value="DNA excision repair protein ERCC-6-like 2 isoform X1"/>
    <property type="match status" value="1"/>
</dbReference>
<protein>
    <submittedName>
        <fullName evidence="9">Uncharacterized protein</fullName>
    </submittedName>
</protein>
<dbReference type="Proteomes" id="UP000663853">
    <property type="component" value="Unassembled WGS sequence"/>
</dbReference>
<keyword evidence="4" id="KW-0067">ATP-binding</keyword>
<proteinExistence type="predicted"/>
<dbReference type="Pfam" id="PF00271">
    <property type="entry name" value="Helicase_C"/>
    <property type="match status" value="1"/>
</dbReference>
<dbReference type="InterPro" id="IPR000330">
    <property type="entry name" value="SNF2_N"/>
</dbReference>
<evidence type="ECO:0000256" key="4">
    <source>
        <dbReference type="ARBA" id="ARBA00022840"/>
    </source>
</evidence>
<feature type="domain" description="Helicase ATP-binding" evidence="7">
    <location>
        <begin position="278"/>
        <end position="471"/>
    </location>
</feature>
<feature type="compositionally biased region" description="Polar residues" evidence="6">
    <location>
        <begin position="85"/>
        <end position="94"/>
    </location>
</feature>
<evidence type="ECO:0000259" key="8">
    <source>
        <dbReference type="PROSITE" id="PS51194"/>
    </source>
</evidence>
<dbReference type="InterPro" id="IPR049730">
    <property type="entry name" value="SNF2/RAD54-like_C"/>
</dbReference>
<evidence type="ECO:0000256" key="6">
    <source>
        <dbReference type="SAM" id="MobiDB-lite"/>
    </source>
</evidence>
<dbReference type="InterPro" id="IPR027417">
    <property type="entry name" value="P-loop_NTPase"/>
</dbReference>
<comment type="subcellular location">
    <subcellularLocation>
        <location evidence="1">Nucleus</location>
    </subcellularLocation>
</comment>
<evidence type="ECO:0000256" key="2">
    <source>
        <dbReference type="ARBA" id="ARBA00022741"/>
    </source>
</evidence>
<evidence type="ECO:0000256" key="5">
    <source>
        <dbReference type="ARBA" id="ARBA00023242"/>
    </source>
</evidence>
<gene>
    <name evidence="9" type="ORF">RDB_LOCUS165565</name>
</gene>
<feature type="compositionally biased region" description="Acidic residues" evidence="6">
    <location>
        <begin position="186"/>
        <end position="198"/>
    </location>
</feature>
<dbReference type="InterPro" id="IPR050496">
    <property type="entry name" value="SNF2_RAD54_helicase_repair"/>
</dbReference>
<keyword evidence="2" id="KW-0547">Nucleotide-binding</keyword>
<accession>A0A8H3DNT2</accession>
<dbReference type="InterPro" id="IPR002464">
    <property type="entry name" value="DNA/RNA_helicase_DEAH_CS"/>
</dbReference>
<feature type="compositionally biased region" description="Pro residues" evidence="6">
    <location>
        <begin position="220"/>
        <end position="237"/>
    </location>
</feature>
<dbReference type="Pfam" id="PF14773">
    <property type="entry name" value="VIGSSK"/>
    <property type="match status" value="1"/>
</dbReference>
<dbReference type="GO" id="GO:0005634">
    <property type="term" value="C:nucleus"/>
    <property type="evidence" value="ECO:0007669"/>
    <property type="project" value="UniProtKB-SubCell"/>
</dbReference>
<dbReference type="PROSITE" id="PS00690">
    <property type="entry name" value="DEAH_ATP_HELICASE"/>
    <property type="match status" value="1"/>
</dbReference>
<keyword evidence="5" id="KW-0539">Nucleus</keyword>
<keyword evidence="3" id="KW-0378">Hydrolase</keyword>
<dbReference type="InterPro" id="IPR014001">
    <property type="entry name" value="Helicase_ATP-bd"/>
</dbReference>
<feature type="compositionally biased region" description="Low complexity" evidence="6">
    <location>
        <begin position="206"/>
        <end position="219"/>
    </location>
</feature>
<dbReference type="PROSITE" id="PS51192">
    <property type="entry name" value="HELICASE_ATP_BIND_1"/>
    <property type="match status" value="1"/>
</dbReference>
<dbReference type="Gene3D" id="3.40.50.300">
    <property type="entry name" value="P-loop containing nucleotide triphosphate hydrolases"/>
    <property type="match status" value="1"/>
</dbReference>
<evidence type="ECO:0000256" key="1">
    <source>
        <dbReference type="ARBA" id="ARBA00004123"/>
    </source>
</evidence>
<dbReference type="InterPro" id="IPR029256">
    <property type="entry name" value="Heliccase-ass-bd"/>
</dbReference>
<dbReference type="PANTHER" id="PTHR45629">
    <property type="entry name" value="SNF2/RAD54 FAMILY MEMBER"/>
    <property type="match status" value="1"/>
</dbReference>
<dbReference type="SMART" id="SM00490">
    <property type="entry name" value="HELICc"/>
    <property type="match status" value="1"/>
</dbReference>
<comment type="caution">
    <text evidence="9">The sequence shown here is derived from an EMBL/GenBank/DDBJ whole genome shotgun (WGS) entry which is preliminary data.</text>
</comment>
<evidence type="ECO:0000259" key="7">
    <source>
        <dbReference type="PROSITE" id="PS51192"/>
    </source>
</evidence>
<reference evidence="9" key="1">
    <citation type="submission" date="2021-01" db="EMBL/GenBank/DDBJ databases">
        <authorList>
            <person name="Kaushik A."/>
        </authorList>
    </citation>
    <scope>NUCLEOTIDE SEQUENCE</scope>
    <source>
        <strain evidence="9">AG6-10EEA</strain>
    </source>
</reference>
<evidence type="ECO:0000313" key="10">
    <source>
        <dbReference type="Proteomes" id="UP000663853"/>
    </source>
</evidence>
<dbReference type="PANTHER" id="PTHR45629:SF7">
    <property type="entry name" value="DNA EXCISION REPAIR PROTEIN ERCC-6-RELATED"/>
    <property type="match status" value="1"/>
</dbReference>
<evidence type="ECO:0000313" key="9">
    <source>
        <dbReference type="EMBL" id="CAE6529502.1"/>
    </source>
</evidence>
<dbReference type="InterPro" id="IPR038718">
    <property type="entry name" value="SNF2-like_sf"/>
</dbReference>
<dbReference type="Pfam" id="PF00176">
    <property type="entry name" value="SNF2-rel_dom"/>
    <property type="match status" value="1"/>
</dbReference>
<dbReference type="AlphaFoldDB" id="A0A8H3DNT2"/>